<gene>
    <name evidence="3" type="ORF">DF183_03170</name>
</gene>
<evidence type="ECO:0000256" key="1">
    <source>
        <dbReference type="SAM" id="MobiDB-lite"/>
    </source>
</evidence>
<dbReference type="GO" id="GO:0003677">
    <property type="term" value="F:DNA binding"/>
    <property type="evidence" value="ECO:0007669"/>
    <property type="project" value="InterPro"/>
</dbReference>
<dbReference type="InterPro" id="IPR010982">
    <property type="entry name" value="Lambda_DNA-bd_dom_sf"/>
</dbReference>
<dbReference type="Proteomes" id="UP000245216">
    <property type="component" value="Unassembled WGS sequence"/>
</dbReference>
<dbReference type="InterPro" id="IPR050400">
    <property type="entry name" value="Bact_Cytoskel_RodZ"/>
</dbReference>
<evidence type="ECO:0000256" key="2">
    <source>
        <dbReference type="SAM" id="Phobius"/>
    </source>
</evidence>
<dbReference type="Pfam" id="PF13413">
    <property type="entry name" value="HTH_25"/>
    <property type="match status" value="1"/>
</dbReference>
<proteinExistence type="predicted"/>
<reference evidence="3 4" key="2">
    <citation type="submission" date="2018-05" db="EMBL/GenBank/DDBJ databases">
        <authorList>
            <person name="Lanie J.A."/>
            <person name="Ng W.-L."/>
            <person name="Kazmierczak K.M."/>
            <person name="Andrzejewski T.M."/>
            <person name="Davidsen T.M."/>
            <person name="Wayne K.J."/>
            <person name="Tettelin H."/>
            <person name="Glass J.I."/>
            <person name="Rusch D."/>
            <person name="Podicherti R."/>
            <person name="Tsui H.-C.T."/>
            <person name="Winkler M.E."/>
        </authorList>
    </citation>
    <scope>NUCLEOTIDE SEQUENCE [LARGE SCALE GENOMIC DNA]</scope>
    <source>
        <strain evidence="3 4">YBY</strain>
    </source>
</reference>
<feature type="compositionally biased region" description="Polar residues" evidence="1">
    <location>
        <begin position="1"/>
        <end position="12"/>
    </location>
</feature>
<reference evidence="3 4" key="1">
    <citation type="submission" date="2018-05" db="EMBL/GenBank/DDBJ databases">
        <title>Genome Sequence of an Efficient Indole-Degrading Bacterium, Alcaligenes sp.YBY.</title>
        <authorList>
            <person name="Yang B."/>
        </authorList>
    </citation>
    <scope>NUCLEOTIDE SEQUENCE [LARGE SCALE GENOMIC DNA]</scope>
    <source>
        <strain evidence="3 4">YBY</strain>
    </source>
</reference>
<dbReference type="KEGG" id="afa:UZ73_01935"/>
<dbReference type="Gene3D" id="1.10.260.40">
    <property type="entry name" value="lambda repressor-like DNA-binding domains"/>
    <property type="match status" value="1"/>
</dbReference>
<dbReference type="PANTHER" id="PTHR34475">
    <property type="match status" value="1"/>
</dbReference>
<sequence length="164" mass="18055">MSETLVPSNQSAPEAGSGVGPTLRELRLARSCTLNEASTRLKFSVRQLEALEAQEWDQLPGGQPLRGMVRNYARFLEADVSAVLVMLEAQVSDTAAPKPVPRNHSGSGLSSADLSLYADSRGGFGWIWILIIIVLLLVAGFYAIDRGWVPEEWLVFDWLKDLKK</sequence>
<accession>A0A2U2BP32</accession>
<keyword evidence="2" id="KW-0812">Transmembrane</keyword>
<keyword evidence="2" id="KW-1133">Transmembrane helix</keyword>
<keyword evidence="2" id="KW-0472">Membrane</keyword>
<evidence type="ECO:0000313" key="4">
    <source>
        <dbReference type="Proteomes" id="UP000245216"/>
    </source>
</evidence>
<organism evidence="3 4">
    <name type="scientific">Alcaligenes faecalis</name>
    <dbReference type="NCBI Taxonomy" id="511"/>
    <lineage>
        <taxon>Bacteria</taxon>
        <taxon>Pseudomonadati</taxon>
        <taxon>Pseudomonadota</taxon>
        <taxon>Betaproteobacteria</taxon>
        <taxon>Burkholderiales</taxon>
        <taxon>Alcaligenaceae</taxon>
        <taxon>Alcaligenes</taxon>
    </lineage>
</organism>
<dbReference type="PANTHER" id="PTHR34475:SF1">
    <property type="entry name" value="CYTOSKELETON PROTEIN RODZ"/>
    <property type="match status" value="1"/>
</dbReference>
<feature type="region of interest" description="Disordered" evidence="1">
    <location>
        <begin position="1"/>
        <end position="20"/>
    </location>
</feature>
<dbReference type="EMBL" id="QEXO01000001">
    <property type="protein sequence ID" value="PWE15746.1"/>
    <property type="molecule type" value="Genomic_DNA"/>
</dbReference>
<protein>
    <submittedName>
        <fullName evidence="3">Helix-turn-helix domain-containing protein</fullName>
    </submittedName>
</protein>
<feature type="transmembrane region" description="Helical" evidence="2">
    <location>
        <begin position="124"/>
        <end position="144"/>
    </location>
</feature>
<dbReference type="GeneID" id="94038215"/>
<name>A0A2U2BP32_ALCFA</name>
<dbReference type="AlphaFoldDB" id="A0A2U2BP32"/>
<dbReference type="STRING" id="511.UZ73_01935"/>
<comment type="caution">
    <text evidence="3">The sequence shown here is derived from an EMBL/GenBank/DDBJ whole genome shotgun (WGS) entry which is preliminary data.</text>
</comment>
<dbReference type="RefSeq" id="WP_026483490.1">
    <property type="nucleotide sequence ID" value="NZ_CAXOJJ010000003.1"/>
</dbReference>
<evidence type="ECO:0000313" key="3">
    <source>
        <dbReference type="EMBL" id="PWE15746.1"/>
    </source>
</evidence>